<dbReference type="SUPFAM" id="SSF46785">
    <property type="entry name" value="Winged helix' DNA-binding domain"/>
    <property type="match status" value="1"/>
</dbReference>
<dbReference type="Gene3D" id="1.10.10.10">
    <property type="entry name" value="Winged helix-like DNA-binding domain superfamily/Winged helix DNA-binding domain"/>
    <property type="match status" value="1"/>
</dbReference>
<dbReference type="InterPro" id="IPR050707">
    <property type="entry name" value="HTH_MetabolicPath_Reg"/>
</dbReference>
<dbReference type="InterPro" id="IPR036390">
    <property type="entry name" value="WH_DNA-bd_sf"/>
</dbReference>
<evidence type="ECO:0000256" key="4">
    <source>
        <dbReference type="ARBA" id="ARBA00023163"/>
    </source>
</evidence>
<evidence type="ECO:0000256" key="6">
    <source>
        <dbReference type="ARBA" id="ARBA00070406"/>
    </source>
</evidence>
<dbReference type="InterPro" id="IPR029016">
    <property type="entry name" value="GAF-like_dom_sf"/>
</dbReference>
<dbReference type="GO" id="GO:0003677">
    <property type="term" value="F:DNA binding"/>
    <property type="evidence" value="ECO:0007669"/>
    <property type="project" value="UniProtKB-KW"/>
</dbReference>
<dbReference type="PROSITE" id="PS51077">
    <property type="entry name" value="HTH_ICLR"/>
    <property type="match status" value="1"/>
</dbReference>
<evidence type="ECO:0000313" key="9">
    <source>
        <dbReference type="EMBL" id="GEL17379.1"/>
    </source>
</evidence>
<dbReference type="InterPro" id="IPR036388">
    <property type="entry name" value="WH-like_DNA-bd_sf"/>
</dbReference>
<dbReference type="STRING" id="1123024.GCA_000423625_02731"/>
<dbReference type="FunFam" id="1.10.10.10:FF:000056">
    <property type="entry name" value="IclR family transcriptional regulator"/>
    <property type="match status" value="1"/>
</dbReference>
<dbReference type="PROSITE" id="PS51078">
    <property type="entry name" value="ICLR_ED"/>
    <property type="match status" value="1"/>
</dbReference>
<dbReference type="PANTHER" id="PTHR30136">
    <property type="entry name" value="HELIX-TURN-HELIX TRANSCRIPTIONAL REGULATOR, ICLR FAMILY"/>
    <property type="match status" value="1"/>
</dbReference>
<keyword evidence="10" id="KW-1185">Reference proteome</keyword>
<comment type="caution">
    <text evidence="9">The sequence shown here is derived from an EMBL/GenBank/DDBJ whole genome shotgun (WGS) entry which is preliminary data.</text>
</comment>
<feature type="domain" description="IclR-ED" evidence="8">
    <location>
        <begin position="75"/>
        <end position="249"/>
    </location>
</feature>
<dbReference type="AlphaFoldDB" id="A0A511CXT0"/>
<feature type="domain" description="HTH iclR-type" evidence="7">
    <location>
        <begin position="12"/>
        <end position="74"/>
    </location>
</feature>
<protein>
    <recommendedName>
        <fullName evidence="6">Glycerol operon regulatory protein</fullName>
    </recommendedName>
</protein>
<comment type="function">
    <text evidence="5">May be an activator protein for the gylABX operon.</text>
</comment>
<keyword evidence="1" id="KW-0319">Glycerol metabolism</keyword>
<proteinExistence type="predicted"/>
<keyword evidence="3" id="KW-0238">DNA-binding</keyword>
<dbReference type="Pfam" id="PF09339">
    <property type="entry name" value="HTH_IclR"/>
    <property type="match status" value="1"/>
</dbReference>
<keyword evidence="4" id="KW-0804">Transcription</keyword>
<evidence type="ECO:0000256" key="1">
    <source>
        <dbReference type="ARBA" id="ARBA00022798"/>
    </source>
</evidence>
<sequence>MARTGKPASRQIGSVQRAIAVLDALADAGTEVGTNEIARRTGVNVSTISRLLSTLATAGLVQHVPATGRYRLGVRILQLASAARETLDIRTLARPHLEEIAGLTSETATLSIPGEHEVMTLDFVQSPRSVRSVAQVGRNSVRYATSVGKVFLAHGGRLPAELTAFTPRTIADRAALEAEIRIVRERGFATARSEREPDLHAVAVPILDQHAELVAILGVQGPASRFGEAEMAAAVEILRERARIIAAAY</sequence>
<evidence type="ECO:0000313" key="10">
    <source>
        <dbReference type="Proteomes" id="UP000321328"/>
    </source>
</evidence>
<evidence type="ECO:0000256" key="2">
    <source>
        <dbReference type="ARBA" id="ARBA00023015"/>
    </source>
</evidence>
<dbReference type="Gene3D" id="3.30.450.40">
    <property type="match status" value="1"/>
</dbReference>
<keyword evidence="2" id="KW-0805">Transcription regulation</keyword>
<dbReference type="InterPro" id="IPR014757">
    <property type="entry name" value="Tscrpt_reg_IclR_C"/>
</dbReference>
<evidence type="ECO:0000256" key="5">
    <source>
        <dbReference type="ARBA" id="ARBA00058938"/>
    </source>
</evidence>
<evidence type="ECO:0000259" key="7">
    <source>
        <dbReference type="PROSITE" id="PS51077"/>
    </source>
</evidence>
<accession>A0A511CXT0</accession>
<reference evidence="9 10" key="1">
    <citation type="submission" date="2019-07" db="EMBL/GenBank/DDBJ databases">
        <title>Whole genome shotgun sequence of Pseudonocardia asaccharolytica NBRC 16224.</title>
        <authorList>
            <person name="Hosoyama A."/>
            <person name="Uohara A."/>
            <person name="Ohji S."/>
            <person name="Ichikawa N."/>
        </authorList>
    </citation>
    <scope>NUCLEOTIDE SEQUENCE [LARGE SCALE GENOMIC DNA]</scope>
    <source>
        <strain evidence="9 10">NBRC 16224</strain>
    </source>
</reference>
<organism evidence="9 10">
    <name type="scientific">Pseudonocardia asaccharolytica DSM 44247 = NBRC 16224</name>
    <dbReference type="NCBI Taxonomy" id="1123024"/>
    <lineage>
        <taxon>Bacteria</taxon>
        <taxon>Bacillati</taxon>
        <taxon>Actinomycetota</taxon>
        <taxon>Actinomycetes</taxon>
        <taxon>Pseudonocardiales</taxon>
        <taxon>Pseudonocardiaceae</taxon>
        <taxon>Pseudonocardia</taxon>
    </lineage>
</organism>
<dbReference type="GO" id="GO:0045892">
    <property type="term" value="P:negative regulation of DNA-templated transcription"/>
    <property type="evidence" value="ECO:0007669"/>
    <property type="project" value="TreeGrafter"/>
</dbReference>
<dbReference type="Pfam" id="PF01614">
    <property type="entry name" value="IclR_C"/>
    <property type="match status" value="1"/>
</dbReference>
<dbReference type="EMBL" id="BJVI01000008">
    <property type="protein sequence ID" value="GEL17379.1"/>
    <property type="molecule type" value="Genomic_DNA"/>
</dbReference>
<dbReference type="GO" id="GO:0003700">
    <property type="term" value="F:DNA-binding transcription factor activity"/>
    <property type="evidence" value="ECO:0007669"/>
    <property type="project" value="TreeGrafter"/>
</dbReference>
<evidence type="ECO:0000256" key="3">
    <source>
        <dbReference type="ARBA" id="ARBA00023125"/>
    </source>
</evidence>
<dbReference type="SMART" id="SM00346">
    <property type="entry name" value="HTH_ICLR"/>
    <property type="match status" value="1"/>
</dbReference>
<dbReference type="GO" id="GO:0006071">
    <property type="term" value="P:glycerol metabolic process"/>
    <property type="evidence" value="ECO:0007669"/>
    <property type="project" value="UniProtKB-KW"/>
</dbReference>
<dbReference type="PANTHER" id="PTHR30136:SF24">
    <property type="entry name" value="HTH-TYPE TRANSCRIPTIONAL REPRESSOR ALLR"/>
    <property type="match status" value="1"/>
</dbReference>
<gene>
    <name evidence="9" type="ORF">PA7_12160</name>
</gene>
<name>A0A511CXT0_9PSEU</name>
<dbReference type="Proteomes" id="UP000321328">
    <property type="component" value="Unassembled WGS sequence"/>
</dbReference>
<dbReference type="InterPro" id="IPR005471">
    <property type="entry name" value="Tscrpt_reg_IclR_N"/>
</dbReference>
<evidence type="ECO:0000259" key="8">
    <source>
        <dbReference type="PROSITE" id="PS51078"/>
    </source>
</evidence>
<dbReference type="SUPFAM" id="SSF55781">
    <property type="entry name" value="GAF domain-like"/>
    <property type="match status" value="1"/>
</dbReference>